<sequence>MGNYDDFDLDLKQVKNGNEPRAVTLGPVCTAIITSWAQGCSDKCKTIDCSNGCPVPSVDYPHHSCNGPLNDGTIQIMC</sequence>
<gene>
    <name evidence="1" type="ORF">SDC9_96837</name>
</gene>
<name>A0A645AA98_9ZZZZ</name>
<dbReference type="EMBL" id="VSSQ01012814">
    <property type="protein sequence ID" value="MPM50102.1"/>
    <property type="molecule type" value="Genomic_DNA"/>
</dbReference>
<proteinExistence type="predicted"/>
<comment type="caution">
    <text evidence="1">The sequence shown here is derived from an EMBL/GenBank/DDBJ whole genome shotgun (WGS) entry which is preliminary data.</text>
</comment>
<reference evidence="1" key="1">
    <citation type="submission" date="2019-08" db="EMBL/GenBank/DDBJ databases">
        <authorList>
            <person name="Kucharzyk K."/>
            <person name="Murdoch R.W."/>
            <person name="Higgins S."/>
            <person name="Loffler F."/>
        </authorList>
    </citation>
    <scope>NUCLEOTIDE SEQUENCE</scope>
</reference>
<protein>
    <submittedName>
        <fullName evidence="1">Uncharacterized protein</fullName>
    </submittedName>
</protein>
<organism evidence="1">
    <name type="scientific">bioreactor metagenome</name>
    <dbReference type="NCBI Taxonomy" id="1076179"/>
    <lineage>
        <taxon>unclassified sequences</taxon>
        <taxon>metagenomes</taxon>
        <taxon>ecological metagenomes</taxon>
    </lineage>
</organism>
<evidence type="ECO:0000313" key="1">
    <source>
        <dbReference type="EMBL" id="MPM50102.1"/>
    </source>
</evidence>
<accession>A0A645AA98</accession>
<dbReference type="AlphaFoldDB" id="A0A645AA98"/>